<evidence type="ECO:0000313" key="3">
    <source>
        <dbReference type="EMBL" id="GHO50246.1"/>
    </source>
</evidence>
<dbReference type="PANTHER" id="PTHR43476:SF5">
    <property type="entry name" value="FAD-DEPENDENT MONOOXYGENASE"/>
    <property type="match status" value="1"/>
</dbReference>
<dbReference type="EMBL" id="BNJF01000007">
    <property type="protein sequence ID" value="GHO50246.1"/>
    <property type="molecule type" value="Genomic_DNA"/>
</dbReference>
<dbReference type="RefSeq" id="WP_220199297.1">
    <property type="nucleotide sequence ID" value="NZ_BNJF01000007.1"/>
</dbReference>
<evidence type="ECO:0000259" key="2">
    <source>
        <dbReference type="Pfam" id="PF01494"/>
    </source>
</evidence>
<keyword evidence="1" id="KW-0560">Oxidoreductase</keyword>
<dbReference type="Pfam" id="PF01494">
    <property type="entry name" value="FAD_binding_3"/>
    <property type="match status" value="1"/>
</dbReference>
<feature type="domain" description="FAD-binding" evidence="2">
    <location>
        <begin position="23"/>
        <end position="344"/>
    </location>
</feature>
<protein>
    <submittedName>
        <fullName evidence="3">Monooxygenase</fullName>
    </submittedName>
</protein>
<dbReference type="SUPFAM" id="SSF51905">
    <property type="entry name" value="FAD/NAD(P)-binding domain"/>
    <property type="match status" value="1"/>
</dbReference>
<dbReference type="PRINTS" id="PR00420">
    <property type="entry name" value="RNGMNOXGNASE"/>
</dbReference>
<accession>A0A8J3MXQ5</accession>
<dbReference type="GO" id="GO:0004497">
    <property type="term" value="F:monooxygenase activity"/>
    <property type="evidence" value="ECO:0007669"/>
    <property type="project" value="UniProtKB-KW"/>
</dbReference>
<dbReference type="AlphaFoldDB" id="A0A8J3MXQ5"/>
<evidence type="ECO:0000256" key="1">
    <source>
        <dbReference type="ARBA" id="ARBA00023002"/>
    </source>
</evidence>
<keyword evidence="3" id="KW-0503">Monooxygenase</keyword>
<reference evidence="3" key="1">
    <citation type="submission" date="2020-10" db="EMBL/GenBank/DDBJ databases">
        <title>Taxonomic study of unclassified bacteria belonging to the class Ktedonobacteria.</title>
        <authorList>
            <person name="Yabe S."/>
            <person name="Wang C.M."/>
            <person name="Zheng Y."/>
            <person name="Sakai Y."/>
            <person name="Cavaletti L."/>
            <person name="Monciardini P."/>
            <person name="Donadio S."/>
        </authorList>
    </citation>
    <scope>NUCLEOTIDE SEQUENCE</scope>
    <source>
        <strain evidence="3">SOSP1-1</strain>
    </source>
</reference>
<name>A0A8J3MXQ5_9CHLR</name>
<sequence length="419" mass="47584">MDSVLQYQEHSHEQEAESKVRQTTCCIVGAGPAGAFLALLLARQGIAVTLLEAHKDFEREFRGDTIHPAILEEMDKLGLAENLLRLPHTRAYSVQFHTEGTQLTFDDFRRLKSPYPYIMKLSQVQFLNFLVAEARQYPHFQLIMGARVEHLIEEEGVIRGVRYRSEHGEVEVHAELTIGADGRFSWTRRLAEMAPEKLSPPLDFLWFHLPRKEQDPREEAVELHFAPGMFIILLDRGEKWQVGCAISKGTYQQVRQAGIEELQSSIAACVPWLADRVTHLQSWKQASLLSIESSRLKRWHKPGLLLIGDAAHVMSPIGSVGINLAIQDAIAAANLLTMPLKGQCLTENDLARVQRRRELRTLISQTWVGLIQRQIVSALDARRQFRLPPVARFLLRVPLISSIPTRITALGGWQERIRL</sequence>
<dbReference type="GO" id="GO:0071949">
    <property type="term" value="F:FAD binding"/>
    <property type="evidence" value="ECO:0007669"/>
    <property type="project" value="InterPro"/>
</dbReference>
<dbReference type="InterPro" id="IPR050631">
    <property type="entry name" value="PheA/TfdB_FAD_monoxygenase"/>
</dbReference>
<dbReference type="Gene3D" id="3.50.50.60">
    <property type="entry name" value="FAD/NAD(P)-binding domain"/>
    <property type="match status" value="1"/>
</dbReference>
<proteinExistence type="predicted"/>
<dbReference type="PANTHER" id="PTHR43476">
    <property type="entry name" value="3-(3-HYDROXY-PHENYL)PROPIONATE/3-HYDROXYCINNAMIC ACID HYDROXYLASE"/>
    <property type="match status" value="1"/>
</dbReference>
<dbReference type="InterPro" id="IPR002938">
    <property type="entry name" value="FAD-bd"/>
</dbReference>
<comment type="caution">
    <text evidence="3">The sequence shown here is derived from an EMBL/GenBank/DDBJ whole genome shotgun (WGS) entry which is preliminary data.</text>
</comment>
<dbReference type="InterPro" id="IPR036188">
    <property type="entry name" value="FAD/NAD-bd_sf"/>
</dbReference>
<dbReference type="Proteomes" id="UP000612362">
    <property type="component" value="Unassembled WGS sequence"/>
</dbReference>
<gene>
    <name evidence="3" type="ORF">KSX_84090</name>
</gene>
<keyword evidence="4" id="KW-1185">Reference proteome</keyword>
<evidence type="ECO:0000313" key="4">
    <source>
        <dbReference type="Proteomes" id="UP000612362"/>
    </source>
</evidence>
<organism evidence="3 4">
    <name type="scientific">Ktedonospora formicarum</name>
    <dbReference type="NCBI Taxonomy" id="2778364"/>
    <lineage>
        <taxon>Bacteria</taxon>
        <taxon>Bacillati</taxon>
        <taxon>Chloroflexota</taxon>
        <taxon>Ktedonobacteria</taxon>
        <taxon>Ktedonobacterales</taxon>
        <taxon>Ktedonobacteraceae</taxon>
        <taxon>Ktedonospora</taxon>
    </lineage>
</organism>